<evidence type="ECO:0000256" key="2">
    <source>
        <dbReference type="SAM" id="SignalP"/>
    </source>
</evidence>
<feature type="chain" id="PRO_5047144845" evidence="2">
    <location>
        <begin position="27"/>
        <end position="243"/>
    </location>
</feature>
<gene>
    <name evidence="4" type="ORF">ACFFLI_08655</name>
</gene>
<evidence type="ECO:0000313" key="4">
    <source>
        <dbReference type="EMBL" id="MFB9769927.1"/>
    </source>
</evidence>
<feature type="compositionally biased region" description="Low complexity" evidence="1">
    <location>
        <begin position="80"/>
        <end position="164"/>
    </location>
</feature>
<dbReference type="RefSeq" id="WP_137641634.1">
    <property type="nucleotide sequence ID" value="NZ_BJEA01000001.1"/>
</dbReference>
<feature type="region of interest" description="Disordered" evidence="1">
    <location>
        <begin position="80"/>
        <end position="171"/>
    </location>
</feature>
<reference evidence="4 5" key="1">
    <citation type="submission" date="2024-09" db="EMBL/GenBank/DDBJ databases">
        <authorList>
            <person name="Sun Q."/>
            <person name="Mori K."/>
        </authorList>
    </citation>
    <scope>NUCLEOTIDE SEQUENCE [LARGE SCALE GENOMIC DNA]</scope>
    <source>
        <strain evidence="4 5">TBRC 4576</strain>
    </source>
</reference>
<evidence type="ECO:0000259" key="3">
    <source>
        <dbReference type="PROSITE" id="PS51782"/>
    </source>
</evidence>
<proteinExistence type="predicted"/>
<evidence type="ECO:0000256" key="1">
    <source>
        <dbReference type="SAM" id="MobiDB-lite"/>
    </source>
</evidence>
<accession>A0ABV5WUW7</accession>
<dbReference type="InterPro" id="IPR018392">
    <property type="entry name" value="LysM"/>
</dbReference>
<dbReference type="SUPFAM" id="SSF54106">
    <property type="entry name" value="LysM domain"/>
    <property type="match status" value="1"/>
</dbReference>
<dbReference type="SMART" id="SM00257">
    <property type="entry name" value="LysM"/>
    <property type="match status" value="1"/>
</dbReference>
<organism evidence="4 5">
    <name type="scientific">Lactiplantibacillus modestisalitolerans</name>
    <dbReference type="NCBI Taxonomy" id="1457219"/>
    <lineage>
        <taxon>Bacteria</taxon>
        <taxon>Bacillati</taxon>
        <taxon>Bacillota</taxon>
        <taxon>Bacilli</taxon>
        <taxon>Lactobacillales</taxon>
        <taxon>Lactobacillaceae</taxon>
        <taxon>Lactiplantibacillus</taxon>
    </lineage>
</organism>
<feature type="signal peptide" evidence="2">
    <location>
        <begin position="1"/>
        <end position="26"/>
    </location>
</feature>
<dbReference type="Proteomes" id="UP001589691">
    <property type="component" value="Unassembled WGS sequence"/>
</dbReference>
<dbReference type="Pfam" id="PF01476">
    <property type="entry name" value="LysM"/>
    <property type="match status" value="1"/>
</dbReference>
<dbReference type="PROSITE" id="PS51782">
    <property type="entry name" value="LYSM"/>
    <property type="match status" value="1"/>
</dbReference>
<dbReference type="EMBL" id="JBHLZY010000020">
    <property type="protein sequence ID" value="MFB9769927.1"/>
    <property type="molecule type" value="Genomic_DNA"/>
</dbReference>
<protein>
    <submittedName>
        <fullName evidence="4">LysM peptidoglycan-binding domain-containing protein</fullName>
    </submittedName>
</protein>
<evidence type="ECO:0000313" key="5">
    <source>
        <dbReference type="Proteomes" id="UP001589691"/>
    </source>
</evidence>
<keyword evidence="5" id="KW-1185">Reference proteome</keyword>
<dbReference type="Gene3D" id="3.10.350.10">
    <property type="entry name" value="LysM domain"/>
    <property type="match status" value="1"/>
</dbReference>
<name>A0ABV5WUW7_9LACO</name>
<keyword evidence="2" id="KW-0732">Signal</keyword>
<feature type="domain" description="LysM" evidence="3">
    <location>
        <begin position="27"/>
        <end position="71"/>
    </location>
</feature>
<dbReference type="InterPro" id="IPR036779">
    <property type="entry name" value="LysM_dom_sf"/>
</dbReference>
<dbReference type="CDD" id="cd00118">
    <property type="entry name" value="LysM"/>
    <property type="match status" value="1"/>
</dbReference>
<sequence length="243" mass="24721">MKIKSLLLSTAAAASLFVLGTTAANADTVTVQAGDTVSALAETHNTTISAIESANSLKNVNLIFVGQQLEINGTAAQAPVQSQAPASQAPASQAQSQAPASQAQSQAPASQAVQSAAVQSQAPASQAQSQAPVQSQAASQAPASQAQSQAPVQSQAPASQAAAPTVTSGTSDSAAKAWIANKESGGSYTARNGQYVGKYQLSASYLNGDHSAANQERVAENYVSSRYGSWTAAKNFWMSNGWY</sequence>
<comment type="caution">
    <text evidence="4">The sequence shown here is derived from an EMBL/GenBank/DDBJ whole genome shotgun (WGS) entry which is preliminary data.</text>
</comment>